<gene>
    <name evidence="6" type="ORF">GT755_27035</name>
</gene>
<dbReference type="GO" id="GO:0046872">
    <property type="term" value="F:metal ion binding"/>
    <property type="evidence" value="ECO:0007669"/>
    <property type="project" value="UniProtKB-KW"/>
</dbReference>
<evidence type="ECO:0000256" key="4">
    <source>
        <dbReference type="ARBA" id="ARBA00022842"/>
    </source>
</evidence>
<organism evidence="6 7">
    <name type="scientific">Herbidospora solisilvae</name>
    <dbReference type="NCBI Taxonomy" id="2696284"/>
    <lineage>
        <taxon>Bacteria</taxon>
        <taxon>Bacillati</taxon>
        <taxon>Actinomycetota</taxon>
        <taxon>Actinomycetes</taxon>
        <taxon>Streptosporangiales</taxon>
        <taxon>Streptosporangiaceae</taxon>
        <taxon>Herbidospora</taxon>
    </lineage>
</organism>
<reference evidence="6 7" key="1">
    <citation type="submission" date="2020-01" db="EMBL/GenBank/DDBJ databases">
        <title>Herbidospora sp. NEAU-GS84 nov., a novel actinomycete isolated from soil.</title>
        <authorList>
            <person name="Han L."/>
        </authorList>
    </citation>
    <scope>NUCLEOTIDE SEQUENCE [LARGE SCALE GENOMIC DNA]</scope>
    <source>
        <strain evidence="6 7">NEAU-GS84</strain>
    </source>
</reference>
<dbReference type="EMBL" id="WXEW01000008">
    <property type="protein sequence ID" value="NAS25326.1"/>
    <property type="molecule type" value="Genomic_DNA"/>
</dbReference>
<dbReference type="Pfam" id="PF01850">
    <property type="entry name" value="PIN"/>
    <property type="match status" value="1"/>
</dbReference>
<evidence type="ECO:0000313" key="6">
    <source>
        <dbReference type="EMBL" id="NAS25326.1"/>
    </source>
</evidence>
<dbReference type="RefSeq" id="WP_161482422.1">
    <property type="nucleotide sequence ID" value="NZ_WXEW01000008.1"/>
</dbReference>
<proteinExistence type="predicted"/>
<name>A0A7C9J5Q2_9ACTN</name>
<dbReference type="Proteomes" id="UP000479526">
    <property type="component" value="Unassembled WGS sequence"/>
</dbReference>
<keyword evidence="4" id="KW-0460">Magnesium</keyword>
<sequence length="141" mass="15622">MTITLLDTGPLVAGANRKDKHHASCARLLRNLVGRVLVPTTVLAEAGWILNGRLGPEVHASFLESVEQSFELVELFPVDLRRMADLIRQYKSADLDTVDVSVMAIAERLGVRQIATLDRRDFGLVRPCHIPAFDLLPETLP</sequence>
<keyword evidence="7" id="KW-1185">Reference proteome</keyword>
<evidence type="ECO:0000313" key="7">
    <source>
        <dbReference type="Proteomes" id="UP000479526"/>
    </source>
</evidence>
<keyword evidence="2" id="KW-0479">Metal-binding</keyword>
<dbReference type="GO" id="GO:0016787">
    <property type="term" value="F:hydrolase activity"/>
    <property type="evidence" value="ECO:0007669"/>
    <property type="project" value="UniProtKB-KW"/>
</dbReference>
<evidence type="ECO:0000256" key="1">
    <source>
        <dbReference type="ARBA" id="ARBA00022722"/>
    </source>
</evidence>
<dbReference type="InterPro" id="IPR029060">
    <property type="entry name" value="PIN-like_dom_sf"/>
</dbReference>
<keyword evidence="3" id="KW-0378">Hydrolase</keyword>
<dbReference type="SUPFAM" id="SSF88723">
    <property type="entry name" value="PIN domain-like"/>
    <property type="match status" value="1"/>
</dbReference>
<feature type="domain" description="PIN" evidence="5">
    <location>
        <begin position="5"/>
        <end position="120"/>
    </location>
</feature>
<dbReference type="Gene3D" id="3.40.50.1010">
    <property type="entry name" value="5'-nuclease"/>
    <property type="match status" value="1"/>
</dbReference>
<evidence type="ECO:0000259" key="5">
    <source>
        <dbReference type="Pfam" id="PF01850"/>
    </source>
</evidence>
<comment type="caution">
    <text evidence="6">The sequence shown here is derived from an EMBL/GenBank/DDBJ whole genome shotgun (WGS) entry which is preliminary data.</text>
</comment>
<dbReference type="AlphaFoldDB" id="A0A7C9J5Q2"/>
<keyword evidence="1" id="KW-0540">Nuclease</keyword>
<dbReference type="InterPro" id="IPR002716">
    <property type="entry name" value="PIN_dom"/>
</dbReference>
<evidence type="ECO:0000256" key="3">
    <source>
        <dbReference type="ARBA" id="ARBA00022801"/>
    </source>
</evidence>
<dbReference type="GO" id="GO:0004518">
    <property type="term" value="F:nuclease activity"/>
    <property type="evidence" value="ECO:0007669"/>
    <property type="project" value="UniProtKB-KW"/>
</dbReference>
<evidence type="ECO:0000256" key="2">
    <source>
        <dbReference type="ARBA" id="ARBA00022723"/>
    </source>
</evidence>
<accession>A0A7C9J5Q2</accession>
<protein>
    <submittedName>
        <fullName evidence="6">PIN domain-containing protein</fullName>
    </submittedName>
</protein>